<keyword evidence="7" id="KW-0132">Cell division</keyword>
<evidence type="ECO:0000256" key="3">
    <source>
        <dbReference type="ARBA" id="ARBA00007315"/>
    </source>
</evidence>
<dbReference type="PROSITE" id="PS00383">
    <property type="entry name" value="TYR_PHOSPHATASE_1"/>
    <property type="match status" value="1"/>
</dbReference>
<dbReference type="GeneID" id="30158606"/>
<evidence type="ECO:0000256" key="5">
    <source>
        <dbReference type="ARBA" id="ARBA00022490"/>
    </source>
</evidence>
<evidence type="ECO:0000256" key="8">
    <source>
        <dbReference type="ARBA" id="ARBA00022776"/>
    </source>
</evidence>
<dbReference type="Gene3D" id="3.90.190.10">
    <property type="entry name" value="Protein tyrosine phosphatase superfamily"/>
    <property type="match status" value="2"/>
</dbReference>
<dbReference type="OrthoDB" id="5632at2759"/>
<evidence type="ECO:0000313" key="17">
    <source>
        <dbReference type="EMBL" id="ODN73764.1"/>
    </source>
</evidence>
<keyword evidence="6" id="KW-0597">Phosphoprotein</keyword>
<keyword evidence="11" id="KW-0539">Nucleus</keyword>
<dbReference type="GO" id="GO:0004725">
    <property type="term" value="F:protein tyrosine phosphatase activity"/>
    <property type="evidence" value="ECO:0007669"/>
    <property type="project" value="UniProtKB-EC"/>
</dbReference>
<dbReference type="GO" id="GO:0005737">
    <property type="term" value="C:cytoplasm"/>
    <property type="evidence" value="ECO:0007669"/>
    <property type="project" value="UniProtKB-SubCell"/>
</dbReference>
<dbReference type="GO" id="GO:0007096">
    <property type="term" value="P:regulation of exit from mitosis"/>
    <property type="evidence" value="ECO:0007669"/>
    <property type="project" value="UniProtKB-ARBA"/>
</dbReference>
<feature type="compositionally biased region" description="Acidic residues" evidence="14">
    <location>
        <begin position="446"/>
        <end position="457"/>
    </location>
</feature>
<dbReference type="GO" id="GO:0033554">
    <property type="term" value="P:cellular response to stress"/>
    <property type="evidence" value="ECO:0007669"/>
    <property type="project" value="UniProtKB-ARBA"/>
</dbReference>
<protein>
    <recommendedName>
        <fullName evidence="4">protein-tyrosine-phosphatase</fullName>
        <ecNumber evidence="4">3.1.3.48</ecNumber>
    </recommendedName>
</protein>
<dbReference type="SMART" id="SM00404">
    <property type="entry name" value="PTPc_motif"/>
    <property type="match status" value="1"/>
</dbReference>
<dbReference type="EC" id="3.1.3.48" evidence="4"/>
<dbReference type="PROSITE" id="PS50054">
    <property type="entry name" value="TYR_PHOSPHATASE_DUAL"/>
    <property type="match status" value="1"/>
</dbReference>
<keyword evidence="12" id="KW-0469">Meiosis</keyword>
<keyword evidence="18" id="KW-1185">Reference proteome</keyword>
<gene>
    <name evidence="17" type="ORF">L202_07297</name>
</gene>
<feature type="domain" description="Tyrosine specific protein phosphatases" evidence="16">
    <location>
        <begin position="289"/>
        <end position="355"/>
    </location>
</feature>
<evidence type="ECO:0000259" key="15">
    <source>
        <dbReference type="PROSITE" id="PS50054"/>
    </source>
</evidence>
<dbReference type="FunFam" id="3.90.190.10:FF:000038">
    <property type="entry name" value="Tyrosine-protein phosphatase CDC14"/>
    <property type="match status" value="1"/>
</dbReference>
<comment type="caution">
    <text evidence="17">The sequence shown here is derived from an EMBL/GenBank/DDBJ whole genome shotgun (WGS) entry which is preliminary data.</text>
</comment>
<dbReference type="GO" id="GO:0032954">
    <property type="term" value="P:regulation of cytokinetic process"/>
    <property type="evidence" value="ECO:0007669"/>
    <property type="project" value="UniProtKB-ARBA"/>
</dbReference>
<feature type="domain" description="Tyrosine-protein phosphatase" evidence="15">
    <location>
        <begin position="215"/>
        <end position="369"/>
    </location>
</feature>
<feature type="compositionally biased region" description="Low complexity" evidence="14">
    <location>
        <begin position="695"/>
        <end position="708"/>
    </location>
</feature>
<dbReference type="Pfam" id="PF00782">
    <property type="entry name" value="DSPc"/>
    <property type="match status" value="1"/>
</dbReference>
<dbReference type="EMBL" id="AWGJ01000012">
    <property type="protein sequence ID" value="ODN73764.1"/>
    <property type="molecule type" value="Genomic_DNA"/>
</dbReference>
<dbReference type="InterPro" id="IPR016130">
    <property type="entry name" value="Tyr_Pase_AS"/>
</dbReference>
<dbReference type="GO" id="GO:0051301">
    <property type="term" value="P:cell division"/>
    <property type="evidence" value="ECO:0007669"/>
    <property type="project" value="UniProtKB-KW"/>
</dbReference>
<evidence type="ECO:0000256" key="6">
    <source>
        <dbReference type="ARBA" id="ARBA00022553"/>
    </source>
</evidence>
<proteinExistence type="inferred from homology"/>
<evidence type="ECO:0000256" key="13">
    <source>
        <dbReference type="ARBA" id="ARBA00023306"/>
    </source>
</evidence>
<evidence type="ECO:0000313" key="18">
    <source>
        <dbReference type="Proteomes" id="UP000094065"/>
    </source>
</evidence>
<evidence type="ECO:0000256" key="12">
    <source>
        <dbReference type="ARBA" id="ARBA00023254"/>
    </source>
</evidence>
<comment type="subcellular location">
    <subcellularLocation>
        <location evidence="2">Cytoplasm</location>
    </subcellularLocation>
    <subcellularLocation>
        <location evidence="1">Nucleus</location>
    </subcellularLocation>
</comment>
<name>A0A1E3HBR9_9TREE</name>
<evidence type="ECO:0000256" key="9">
    <source>
        <dbReference type="ARBA" id="ARBA00022801"/>
    </source>
</evidence>
<dbReference type="InterPro" id="IPR029260">
    <property type="entry name" value="DSPn"/>
</dbReference>
<feature type="compositionally biased region" description="Polar residues" evidence="14">
    <location>
        <begin position="658"/>
        <end position="680"/>
    </location>
</feature>
<dbReference type="InterPro" id="IPR020422">
    <property type="entry name" value="TYR_PHOSPHATASE_DUAL_dom"/>
</dbReference>
<dbReference type="Proteomes" id="UP000094065">
    <property type="component" value="Unassembled WGS sequence"/>
</dbReference>
<keyword evidence="8" id="KW-0498">Mitosis</keyword>
<dbReference type="GO" id="GO:0000278">
    <property type="term" value="P:mitotic cell cycle"/>
    <property type="evidence" value="ECO:0007669"/>
    <property type="project" value="UniProtKB-ARBA"/>
</dbReference>
<dbReference type="InterPro" id="IPR029021">
    <property type="entry name" value="Prot-tyrosine_phosphatase-like"/>
</dbReference>
<dbReference type="CDD" id="cd17657">
    <property type="entry name" value="CDC14_N"/>
    <property type="match status" value="1"/>
</dbReference>
<dbReference type="InterPro" id="IPR000340">
    <property type="entry name" value="Dual-sp_phosphatase_cat-dom"/>
</dbReference>
<organism evidence="17 18">
    <name type="scientific">Cryptococcus amylolentus CBS 6039</name>
    <dbReference type="NCBI Taxonomy" id="1295533"/>
    <lineage>
        <taxon>Eukaryota</taxon>
        <taxon>Fungi</taxon>
        <taxon>Dikarya</taxon>
        <taxon>Basidiomycota</taxon>
        <taxon>Agaricomycotina</taxon>
        <taxon>Tremellomycetes</taxon>
        <taxon>Tremellales</taxon>
        <taxon>Cryptococcaceae</taxon>
        <taxon>Cryptococcus</taxon>
    </lineage>
</organism>
<accession>A0A1E3HBR9</accession>
<dbReference type="PANTHER" id="PTHR23339">
    <property type="entry name" value="TYROSINE SPECIFIC PROTEIN PHOSPHATASE AND DUAL SPECIFICITY PROTEIN PHOSPHATASE"/>
    <property type="match status" value="1"/>
</dbReference>
<dbReference type="InterPro" id="IPR000387">
    <property type="entry name" value="Tyr_Pase_dom"/>
</dbReference>
<feature type="compositionally biased region" description="Basic and acidic residues" evidence="14">
    <location>
        <begin position="593"/>
        <end position="613"/>
    </location>
</feature>
<feature type="region of interest" description="Disordered" evidence="14">
    <location>
        <begin position="421"/>
        <end position="791"/>
    </location>
</feature>
<keyword evidence="10" id="KW-0904">Protein phosphatase</keyword>
<keyword evidence="5" id="KW-0963">Cytoplasm</keyword>
<sequence>MPSSSTRTFPHEVAVFSPLFVFTTLTAKEVLAHKGLAYGHPHSGKACSLFSLDDELRYTSFASDHGPLNLAFTFHACIKIHEKLERARDRKKPVCLYTTTEPKTKSNMILIAALYSLIVDKQPPWNAYRPIAHLEVMPFRDAGSGAMDYGLSSQDVLYGIEKAISFGLLDLASFDPDEYQYYETVENGDLNVLGPFIPFASPQEPAWISVIRSAKPSTPTSRPRLTPSKSNAISHTFRCVLEVFERQNVGLVARLNDELYDSRHFKELGIKHVEMYFDDGTNPPDDIVREFIRLAEDTIEQKGKKVAVHCKAGLGRTGILIGAYLIYKYQFTAQEAIGFMRIVRPGMVVGPQQQYMVLNQMKWAGWAARDQVLRELEATNEPINVLATPPTETVPIDLEPVPIRPSLSRSSTKLRVKQIQIDAAPHHGGGDAVGQPRKGRGPVQSEEVDMDVQEVDELASSPAGENNLVPATPEQSKENEHNPSSVSSLTGSMRGTKRSARGSSGYQERKPLPRVSGEPSSPGRPQTLTRASSNASINSEASVELESPPPKRRTASNLGSPLAREHATSRDSSPAAGERRVLTESNSQPMLVDKVENQESGRKAMDDKERVDTAETPVRLTMGRRLRKRVISSSPSPAPPSLSITPPDSHDEHGPATPASNEAESNITLGEHPSPTSSLRKTMPPKRSFLPKRNAASSPAPVASTPRSKPSNGNTLATKSANTNTAITDHLKTSTPKRQGKEARKGITPPRITEMWGQLSRMGSSPTGDKADKDRSREQERERQKVRTERS</sequence>
<evidence type="ECO:0000256" key="7">
    <source>
        <dbReference type="ARBA" id="ARBA00022618"/>
    </source>
</evidence>
<dbReference type="SUPFAM" id="SSF52799">
    <property type="entry name" value="(Phosphotyrosine protein) phosphatases II"/>
    <property type="match status" value="2"/>
</dbReference>
<feature type="compositionally biased region" description="Basic and acidic residues" evidence="14">
    <location>
        <begin position="769"/>
        <end position="791"/>
    </location>
</feature>
<evidence type="ECO:0000256" key="1">
    <source>
        <dbReference type="ARBA" id="ARBA00004123"/>
    </source>
</evidence>
<comment type="similarity">
    <text evidence="3">Belongs to the protein-tyrosine phosphatase family. Non-receptor class CDC14 subfamily.</text>
</comment>
<dbReference type="Pfam" id="PF14671">
    <property type="entry name" value="DSPn"/>
    <property type="match status" value="1"/>
</dbReference>
<feature type="compositionally biased region" description="Polar residues" evidence="14">
    <location>
        <begin position="482"/>
        <end position="493"/>
    </location>
</feature>
<dbReference type="RefSeq" id="XP_018989626.1">
    <property type="nucleotide sequence ID" value="XM_019141983.1"/>
</dbReference>
<evidence type="ECO:0000256" key="10">
    <source>
        <dbReference type="ARBA" id="ARBA00022912"/>
    </source>
</evidence>
<dbReference type="GO" id="GO:0005730">
    <property type="term" value="C:nucleolus"/>
    <property type="evidence" value="ECO:0007669"/>
    <property type="project" value="UniProtKB-ARBA"/>
</dbReference>
<evidence type="ECO:0000259" key="16">
    <source>
        <dbReference type="PROSITE" id="PS50056"/>
    </source>
</evidence>
<dbReference type="InterPro" id="IPR050561">
    <property type="entry name" value="PTP"/>
</dbReference>
<dbReference type="STRING" id="1295533.A0A1E3HBR9"/>
<dbReference type="SMART" id="SM00195">
    <property type="entry name" value="DSPc"/>
    <property type="match status" value="1"/>
</dbReference>
<dbReference type="GO" id="GO:0005816">
    <property type="term" value="C:spindle pole body"/>
    <property type="evidence" value="ECO:0007669"/>
    <property type="project" value="UniProtKB-ARBA"/>
</dbReference>
<reference evidence="17 18" key="1">
    <citation type="submission" date="2016-06" db="EMBL/GenBank/DDBJ databases">
        <title>Evolution of pathogenesis and genome organization in the Tremellales.</title>
        <authorList>
            <person name="Cuomo C."/>
            <person name="Litvintseva A."/>
            <person name="Heitman J."/>
            <person name="Chen Y."/>
            <person name="Sun S."/>
            <person name="Springer D."/>
            <person name="Dromer F."/>
            <person name="Young S."/>
            <person name="Zeng Q."/>
            <person name="Chapman S."/>
            <person name="Gujja S."/>
            <person name="Saif S."/>
            <person name="Birren B."/>
        </authorList>
    </citation>
    <scope>NUCLEOTIDE SEQUENCE [LARGE SCALE GENOMIC DNA]</scope>
    <source>
        <strain evidence="17 18">CBS 6039</strain>
    </source>
</reference>
<dbReference type="GO" id="GO:0051321">
    <property type="term" value="P:meiotic cell cycle"/>
    <property type="evidence" value="ECO:0007669"/>
    <property type="project" value="UniProtKB-KW"/>
</dbReference>
<evidence type="ECO:0000256" key="11">
    <source>
        <dbReference type="ARBA" id="ARBA00023242"/>
    </source>
</evidence>
<evidence type="ECO:0000256" key="4">
    <source>
        <dbReference type="ARBA" id="ARBA00013064"/>
    </source>
</evidence>
<evidence type="ECO:0000256" key="2">
    <source>
        <dbReference type="ARBA" id="ARBA00004496"/>
    </source>
</evidence>
<evidence type="ECO:0000256" key="14">
    <source>
        <dbReference type="SAM" id="MobiDB-lite"/>
    </source>
</evidence>
<feature type="compositionally biased region" description="Low complexity" evidence="14">
    <location>
        <begin position="531"/>
        <end position="542"/>
    </location>
</feature>
<dbReference type="PROSITE" id="PS50056">
    <property type="entry name" value="TYR_PHOSPHATASE_2"/>
    <property type="match status" value="1"/>
</dbReference>
<dbReference type="AlphaFoldDB" id="A0A1E3HBR9"/>
<keyword evidence="9" id="KW-0378">Hydrolase</keyword>
<keyword evidence="13" id="KW-0131">Cell cycle</keyword>
<feature type="compositionally biased region" description="Polar residues" evidence="14">
    <location>
        <begin position="709"/>
        <end position="737"/>
    </location>
</feature>
<dbReference type="InterPro" id="IPR003595">
    <property type="entry name" value="Tyr_Pase_cat"/>
</dbReference>